<comment type="caution">
    <text evidence="2">The sequence shown here is derived from an EMBL/GenBank/DDBJ whole genome shotgun (WGS) entry which is preliminary data.</text>
</comment>
<proteinExistence type="predicted"/>
<evidence type="ECO:0000313" key="2">
    <source>
        <dbReference type="EMBL" id="MPC58439.1"/>
    </source>
</evidence>
<gene>
    <name evidence="2" type="ORF">E2C01_052444</name>
</gene>
<reference evidence="2 3" key="1">
    <citation type="submission" date="2019-05" db="EMBL/GenBank/DDBJ databases">
        <title>Another draft genome of Portunus trituberculatus and its Hox gene families provides insights of decapod evolution.</title>
        <authorList>
            <person name="Jeong J.-H."/>
            <person name="Song I."/>
            <person name="Kim S."/>
            <person name="Choi T."/>
            <person name="Kim D."/>
            <person name="Ryu S."/>
            <person name="Kim W."/>
        </authorList>
    </citation>
    <scope>NUCLEOTIDE SEQUENCE [LARGE SCALE GENOMIC DNA]</scope>
    <source>
        <tissue evidence="2">Muscle</tissue>
    </source>
</reference>
<evidence type="ECO:0000313" key="3">
    <source>
        <dbReference type="Proteomes" id="UP000324222"/>
    </source>
</evidence>
<accession>A0A5B7GLK8</accession>
<feature type="region of interest" description="Disordered" evidence="1">
    <location>
        <begin position="1"/>
        <end position="23"/>
    </location>
</feature>
<keyword evidence="3" id="KW-1185">Reference proteome</keyword>
<dbReference type="AlphaFoldDB" id="A0A5B7GLK8"/>
<dbReference type="Proteomes" id="UP000324222">
    <property type="component" value="Unassembled WGS sequence"/>
</dbReference>
<protein>
    <submittedName>
        <fullName evidence="2">Uncharacterized protein</fullName>
    </submittedName>
</protein>
<evidence type="ECO:0000256" key="1">
    <source>
        <dbReference type="SAM" id="MobiDB-lite"/>
    </source>
</evidence>
<organism evidence="2 3">
    <name type="scientific">Portunus trituberculatus</name>
    <name type="common">Swimming crab</name>
    <name type="synonym">Neptunus trituberculatus</name>
    <dbReference type="NCBI Taxonomy" id="210409"/>
    <lineage>
        <taxon>Eukaryota</taxon>
        <taxon>Metazoa</taxon>
        <taxon>Ecdysozoa</taxon>
        <taxon>Arthropoda</taxon>
        <taxon>Crustacea</taxon>
        <taxon>Multicrustacea</taxon>
        <taxon>Malacostraca</taxon>
        <taxon>Eumalacostraca</taxon>
        <taxon>Eucarida</taxon>
        <taxon>Decapoda</taxon>
        <taxon>Pleocyemata</taxon>
        <taxon>Brachyura</taxon>
        <taxon>Eubrachyura</taxon>
        <taxon>Portunoidea</taxon>
        <taxon>Portunidae</taxon>
        <taxon>Portuninae</taxon>
        <taxon>Portunus</taxon>
    </lineage>
</organism>
<dbReference type="EMBL" id="VSRR010015683">
    <property type="protein sequence ID" value="MPC58439.1"/>
    <property type="molecule type" value="Genomic_DNA"/>
</dbReference>
<sequence>MEPDNNEVKPMPDIGTRPPMPAPRQDFIPDDTLENVPGVREELEISYEFIEGATRFPTTYLQQKDIGEKENPA</sequence>
<name>A0A5B7GLK8_PORTR</name>